<accession>A0A7D5Z8U9</accession>
<dbReference type="AlphaFoldDB" id="A0A7D5Z8U9"/>
<dbReference type="EMBL" id="CP058936">
    <property type="protein sequence ID" value="QLI72367.1"/>
    <property type="molecule type" value="Genomic_DNA"/>
</dbReference>
<dbReference type="GeneID" id="26246117"/>
<dbReference type="OrthoDB" id="5138259at2759"/>
<dbReference type="PANTHER" id="PTHR39697:SF1">
    <property type="entry name" value="RICIN B LECTIN DOMAIN-CONTAINING PROTEIN"/>
    <property type="match status" value="1"/>
</dbReference>
<dbReference type="Proteomes" id="UP000510686">
    <property type="component" value="Chromosome 5"/>
</dbReference>
<evidence type="ECO:0000256" key="1">
    <source>
        <dbReference type="SAM" id="MobiDB-lite"/>
    </source>
</evidence>
<feature type="compositionally biased region" description="Polar residues" evidence="1">
    <location>
        <begin position="11"/>
        <end position="31"/>
    </location>
</feature>
<feature type="region of interest" description="Disordered" evidence="1">
    <location>
        <begin position="1"/>
        <end position="31"/>
    </location>
</feature>
<organism evidence="2 3">
    <name type="scientific">Metarhizium brunneum</name>
    <dbReference type="NCBI Taxonomy" id="500148"/>
    <lineage>
        <taxon>Eukaryota</taxon>
        <taxon>Fungi</taxon>
        <taxon>Dikarya</taxon>
        <taxon>Ascomycota</taxon>
        <taxon>Pezizomycotina</taxon>
        <taxon>Sordariomycetes</taxon>
        <taxon>Hypocreomycetidae</taxon>
        <taxon>Hypocreales</taxon>
        <taxon>Clavicipitaceae</taxon>
        <taxon>Metarhizium</taxon>
    </lineage>
</organism>
<evidence type="ECO:0000313" key="3">
    <source>
        <dbReference type="Proteomes" id="UP000510686"/>
    </source>
</evidence>
<protein>
    <submittedName>
        <fullName evidence="2">Uncharacterized protein</fullName>
    </submittedName>
</protein>
<sequence>MSGLTNACDAESTTTSSATGNGVPTPITDTASLADHSAMDGWLDKLSYDQPQASGDGQGSSTALFGSLRVTRTSHPMADSTFLIIDKSQNRALVCHNGHLHLEDIDAVNFDKPISGHWQWLCTERNGFKGFQNVAELGFLGHDLWWDFYAKSHRHEGWESFTVNRREGNYYWIQALKWWTHWQLSARADGSGLFAERDGGTLWEFVELHL</sequence>
<gene>
    <name evidence="2" type="ORF">G6M90_00g085690</name>
</gene>
<reference evidence="2 3" key="1">
    <citation type="submission" date="2020-07" db="EMBL/GenBank/DDBJ databases">
        <title>Telomere length de novo assembly of all 7 chromosomes of the fungus, Metarhizium brunneum, using a novel assembly pipeline.</title>
        <authorList>
            <person name="Saud z."/>
            <person name="Kortsinoglou A."/>
            <person name="Kouvelis V.N."/>
            <person name="Butt T.M."/>
        </authorList>
    </citation>
    <scope>NUCLEOTIDE SEQUENCE [LARGE SCALE GENOMIC DNA]</scope>
    <source>
        <strain evidence="2 3">4556</strain>
    </source>
</reference>
<proteinExistence type="predicted"/>
<keyword evidence="3" id="KW-1185">Reference proteome</keyword>
<name>A0A7D5Z8U9_9HYPO</name>
<dbReference type="PANTHER" id="PTHR39697">
    <property type="entry name" value="RICIN B LECTIN DOMAIN-CONTAINING PROTEIN-RELATED"/>
    <property type="match status" value="1"/>
</dbReference>
<evidence type="ECO:0000313" key="2">
    <source>
        <dbReference type="EMBL" id="QLI72367.1"/>
    </source>
</evidence>
<dbReference type="RefSeq" id="XP_014541128.1">
    <property type="nucleotide sequence ID" value="XM_014685642.1"/>
</dbReference>
<dbReference type="KEGG" id="mbrn:26246117"/>